<reference evidence="2 3" key="1">
    <citation type="journal article" date="2004" name="Nature">
        <title>Genome sequence of the ultrasmall unicellular red alga Cyanidioschyzon merolae 10D.</title>
        <authorList>
            <person name="Matsuzaki M."/>
            <person name="Misumi O."/>
            <person name="Shin-i T."/>
            <person name="Maruyama S."/>
            <person name="Takahara M."/>
            <person name="Miyagishima S."/>
            <person name="Mori T."/>
            <person name="Nishida K."/>
            <person name="Yagisawa F."/>
            <person name="Nishida K."/>
            <person name="Yoshida Y."/>
            <person name="Nishimura Y."/>
            <person name="Nakao S."/>
            <person name="Kobayashi T."/>
            <person name="Momoyama Y."/>
            <person name="Higashiyama T."/>
            <person name="Minoda A."/>
            <person name="Sano M."/>
            <person name="Nomoto H."/>
            <person name="Oishi K."/>
            <person name="Hayashi H."/>
            <person name="Ohta F."/>
            <person name="Nishizaka S."/>
            <person name="Haga S."/>
            <person name="Miura S."/>
            <person name="Morishita T."/>
            <person name="Kabeya Y."/>
            <person name="Terasawa K."/>
            <person name="Suzuki Y."/>
            <person name="Ishii Y."/>
            <person name="Asakawa S."/>
            <person name="Takano H."/>
            <person name="Ohta N."/>
            <person name="Kuroiwa H."/>
            <person name="Tanaka K."/>
            <person name="Shimizu N."/>
            <person name="Sugano S."/>
            <person name="Sato N."/>
            <person name="Nozaki H."/>
            <person name="Ogasawara N."/>
            <person name="Kohara Y."/>
            <person name="Kuroiwa T."/>
        </authorList>
    </citation>
    <scope>NUCLEOTIDE SEQUENCE [LARGE SCALE GENOMIC DNA]</scope>
    <source>
        <strain evidence="2 3">10D</strain>
    </source>
</reference>
<dbReference type="Proteomes" id="UP000007014">
    <property type="component" value="Chromosome 1"/>
</dbReference>
<sequence length="232" mass="23943">MASRDAQEPSLHAADPSIVRPCEQHGGVLAGSVSSHPAAAECASHTPTLETGAPCAAGSAPSAPMTDQGARSPRAADSMPASSLERDERARRIACRLPSSAIRLPAFGEAVSRPNAGSSVDATATKASLPSAGDDGLGNSREEQGTTCSEPDLHGVPENDQVEVCVGGRGILRPRSYQRQAPQRCGLPGMAPETAARPDHTARNELEEALARQRARLAEPDASGDIHGRHAG</sequence>
<organism evidence="2 3">
    <name type="scientific">Cyanidioschyzon merolae (strain NIES-3377 / 10D)</name>
    <name type="common">Unicellular red alga</name>
    <dbReference type="NCBI Taxonomy" id="280699"/>
    <lineage>
        <taxon>Eukaryota</taxon>
        <taxon>Rhodophyta</taxon>
        <taxon>Bangiophyceae</taxon>
        <taxon>Cyanidiales</taxon>
        <taxon>Cyanidiaceae</taxon>
        <taxon>Cyanidioschyzon</taxon>
    </lineage>
</organism>
<feature type="region of interest" description="Disordered" evidence="1">
    <location>
        <begin position="27"/>
        <end position="92"/>
    </location>
</feature>
<feature type="region of interest" description="Disordered" evidence="1">
    <location>
        <begin position="104"/>
        <end position="161"/>
    </location>
</feature>
<evidence type="ECO:0000313" key="3">
    <source>
        <dbReference type="Proteomes" id="UP000007014"/>
    </source>
</evidence>
<dbReference type="AlphaFoldDB" id="M1V9W2"/>
<accession>M1V9W2</accession>
<reference evidence="2 3" key="2">
    <citation type="journal article" date="2007" name="BMC Biol.">
        <title>A 100%-complete sequence reveals unusually simple genomic features in the hot-spring red alga Cyanidioschyzon merolae.</title>
        <authorList>
            <person name="Nozaki H."/>
            <person name="Takano H."/>
            <person name="Misumi O."/>
            <person name="Terasawa K."/>
            <person name="Matsuzaki M."/>
            <person name="Maruyama S."/>
            <person name="Nishida K."/>
            <person name="Yagisawa F."/>
            <person name="Yoshida Y."/>
            <person name="Fujiwara T."/>
            <person name="Takio S."/>
            <person name="Tamura K."/>
            <person name="Chung S.J."/>
            <person name="Nakamura S."/>
            <person name="Kuroiwa H."/>
            <person name="Tanaka K."/>
            <person name="Sato N."/>
            <person name="Kuroiwa T."/>
        </authorList>
    </citation>
    <scope>NUCLEOTIDE SEQUENCE [LARGE SCALE GENOMIC DNA]</scope>
    <source>
        <strain evidence="2 3">10D</strain>
    </source>
</reference>
<feature type="compositionally biased region" description="Polar residues" evidence="1">
    <location>
        <begin position="115"/>
        <end position="128"/>
    </location>
</feature>
<protein>
    <submittedName>
        <fullName evidence="2">Uncharacterized protein</fullName>
    </submittedName>
</protein>
<dbReference type="KEGG" id="cme:CYME_CMA080C"/>
<dbReference type="RefSeq" id="XP_005535073.1">
    <property type="nucleotide sequence ID" value="XM_005535016.1"/>
</dbReference>
<keyword evidence="3" id="KW-1185">Reference proteome</keyword>
<feature type="region of interest" description="Disordered" evidence="1">
    <location>
        <begin position="176"/>
        <end position="232"/>
    </location>
</feature>
<dbReference type="EMBL" id="AP006483">
    <property type="protein sequence ID" value="BAM78787.1"/>
    <property type="molecule type" value="Genomic_DNA"/>
</dbReference>
<proteinExistence type="predicted"/>
<gene>
    <name evidence="2" type="ORF">CYME_CMA080C</name>
</gene>
<feature type="compositionally biased region" description="Basic and acidic residues" evidence="1">
    <location>
        <begin position="196"/>
        <end position="232"/>
    </location>
</feature>
<feature type="compositionally biased region" description="Low complexity" evidence="1">
    <location>
        <begin position="52"/>
        <end position="64"/>
    </location>
</feature>
<evidence type="ECO:0000313" key="2">
    <source>
        <dbReference type="EMBL" id="BAM78787.1"/>
    </source>
</evidence>
<evidence type="ECO:0000256" key="1">
    <source>
        <dbReference type="SAM" id="MobiDB-lite"/>
    </source>
</evidence>
<name>M1V9W2_CYAM1</name>
<dbReference type="GeneID" id="16992168"/>